<name>A0A238X1G2_9FLAO</name>
<keyword evidence="1" id="KW-0472">Membrane</keyword>
<evidence type="ECO:0000313" key="3">
    <source>
        <dbReference type="Proteomes" id="UP000198412"/>
    </source>
</evidence>
<dbReference type="AlphaFoldDB" id="A0A238X1G2"/>
<keyword evidence="1" id="KW-0812">Transmembrane</keyword>
<feature type="transmembrane region" description="Helical" evidence="1">
    <location>
        <begin position="90"/>
        <end position="109"/>
    </location>
</feature>
<evidence type="ECO:0000256" key="1">
    <source>
        <dbReference type="SAM" id="Phobius"/>
    </source>
</evidence>
<feature type="transmembrane region" description="Helical" evidence="1">
    <location>
        <begin position="187"/>
        <end position="209"/>
    </location>
</feature>
<keyword evidence="1" id="KW-1133">Transmembrane helix</keyword>
<accession>A0A238X1G2</accession>
<reference evidence="3" key="1">
    <citation type="submission" date="2017-06" db="EMBL/GenBank/DDBJ databases">
        <authorList>
            <person name="Varghese N."/>
            <person name="Submissions S."/>
        </authorList>
    </citation>
    <scope>NUCLEOTIDE SEQUENCE [LARGE SCALE GENOMIC DNA]</scope>
    <source>
        <strain evidence="3">DSM 27993</strain>
    </source>
</reference>
<organism evidence="2 3">
    <name type="scientific">Lutibacter flavus</name>
    <dbReference type="NCBI Taxonomy" id="691689"/>
    <lineage>
        <taxon>Bacteria</taxon>
        <taxon>Pseudomonadati</taxon>
        <taxon>Bacteroidota</taxon>
        <taxon>Flavobacteriia</taxon>
        <taxon>Flavobacteriales</taxon>
        <taxon>Flavobacteriaceae</taxon>
        <taxon>Lutibacter</taxon>
    </lineage>
</organism>
<gene>
    <name evidence="2" type="ORF">SAMN04488111_1480</name>
</gene>
<keyword evidence="3" id="KW-1185">Reference proteome</keyword>
<feature type="transmembrane region" description="Helical" evidence="1">
    <location>
        <begin position="155"/>
        <end position="175"/>
    </location>
</feature>
<sequence>MKLNKEQLQEIEGYLTKKGVKYIDIRFEILDHISTDIENLMEIISFEEAFEKVKLKWNKNFVNRSSFWLGITNSGPRIFIDKCIRIYKPLWFKSLFLIVVFVTVFYSVNNILDYSLVGYENYVSLIISIGFAFYIGLIIFWYIRMKMKKANTTYSYLYYKQIMPNLFSVLILNPYMHNSYITREHKFSFIMFTGLFIFFLTALGANYFYKKHSETVSNYKNYLLK</sequence>
<dbReference type="EMBL" id="FZNX01000002">
    <property type="protein sequence ID" value="SNR52815.1"/>
    <property type="molecule type" value="Genomic_DNA"/>
</dbReference>
<feature type="transmembrane region" description="Helical" evidence="1">
    <location>
        <begin position="121"/>
        <end position="143"/>
    </location>
</feature>
<dbReference type="RefSeq" id="WP_089377796.1">
    <property type="nucleotide sequence ID" value="NZ_FZNX01000002.1"/>
</dbReference>
<dbReference type="OrthoDB" id="1188278at2"/>
<dbReference type="Proteomes" id="UP000198412">
    <property type="component" value="Unassembled WGS sequence"/>
</dbReference>
<protein>
    <submittedName>
        <fullName evidence="2">Uncharacterized protein</fullName>
    </submittedName>
</protein>
<evidence type="ECO:0000313" key="2">
    <source>
        <dbReference type="EMBL" id="SNR52815.1"/>
    </source>
</evidence>
<proteinExistence type="predicted"/>